<dbReference type="GO" id="GO:0015093">
    <property type="term" value="F:ferrous iron transmembrane transporter activity"/>
    <property type="evidence" value="ECO:0007669"/>
    <property type="project" value="TreeGrafter"/>
</dbReference>
<proteinExistence type="inferred from homology"/>
<feature type="region of interest" description="Disordered" evidence="7">
    <location>
        <begin position="299"/>
        <end position="319"/>
    </location>
</feature>
<dbReference type="Pfam" id="PF16916">
    <property type="entry name" value="ZT_dimer"/>
    <property type="match status" value="1"/>
</dbReference>
<feature type="transmembrane region" description="Helical" evidence="8">
    <location>
        <begin position="179"/>
        <end position="196"/>
    </location>
</feature>
<dbReference type="AlphaFoldDB" id="A0A0P9DHG7"/>
<dbReference type="Pfam" id="PF01545">
    <property type="entry name" value="Cation_efflux"/>
    <property type="match status" value="1"/>
</dbReference>
<evidence type="ECO:0000256" key="1">
    <source>
        <dbReference type="ARBA" id="ARBA00004141"/>
    </source>
</evidence>
<evidence type="ECO:0000256" key="5">
    <source>
        <dbReference type="ARBA" id="ARBA00022989"/>
    </source>
</evidence>
<dbReference type="InterPro" id="IPR050291">
    <property type="entry name" value="CDF_Transporter"/>
</dbReference>
<comment type="similarity">
    <text evidence="2">Belongs to the cation diffusion facilitator (CDF) transporter (TC 2.A.4) family.</text>
</comment>
<evidence type="ECO:0000259" key="9">
    <source>
        <dbReference type="Pfam" id="PF01545"/>
    </source>
</evidence>
<dbReference type="GO" id="GO:0006882">
    <property type="term" value="P:intracellular zinc ion homeostasis"/>
    <property type="evidence" value="ECO:0007669"/>
    <property type="project" value="TreeGrafter"/>
</dbReference>
<dbReference type="PATRIC" id="fig|186479.3.peg.8662"/>
<feature type="transmembrane region" description="Helical" evidence="8">
    <location>
        <begin position="43"/>
        <end position="61"/>
    </location>
</feature>
<dbReference type="EMBL" id="LJCR01000005">
    <property type="protein sequence ID" value="KPV54948.1"/>
    <property type="molecule type" value="Genomic_DNA"/>
</dbReference>
<evidence type="ECO:0000313" key="12">
    <source>
        <dbReference type="Proteomes" id="UP000050509"/>
    </source>
</evidence>
<keyword evidence="4 8" id="KW-0812">Transmembrane</keyword>
<dbReference type="NCBIfam" id="TIGR01297">
    <property type="entry name" value="CDF"/>
    <property type="match status" value="1"/>
</dbReference>
<keyword evidence="6 8" id="KW-0472">Membrane</keyword>
<feature type="transmembrane region" description="Helical" evidence="8">
    <location>
        <begin position="111"/>
        <end position="133"/>
    </location>
</feature>
<evidence type="ECO:0000256" key="8">
    <source>
        <dbReference type="SAM" id="Phobius"/>
    </source>
</evidence>
<sequence>MEKISLTHYAWLSIAAAILTIGLKAVAYWLTGSVGLLSDALESLVNLVAAVMALAMLTLAARPPDEEHAYGHSKAEYFASGVEGALICIAALSIGWAAWPRLLHPQPIEQAGLGLAISVVASLINLGVARVLLQAGRRYHSITLEADAHHLMTDVWTSAGVLLGIGAVLVTGWEHLDPIIALLVAANIIWAGVQLVRRSALGLLDTVLPAMERAAVQQILERYEQEGVQHHALRTRQSGTRRFVSVHILVPGEWTVQHGHQLLERIEGDIRQALPNATVFTHLEPLEDPVAWEDIQLDRDASQASPTSPVAELLAPHKH</sequence>
<comment type="caution">
    <text evidence="11">The sequence shown here is derived from an EMBL/GenBank/DDBJ whole genome shotgun (WGS) entry which is preliminary data.</text>
</comment>
<evidence type="ECO:0000256" key="3">
    <source>
        <dbReference type="ARBA" id="ARBA00022448"/>
    </source>
</evidence>
<keyword evidence="3" id="KW-0813">Transport</keyword>
<evidence type="ECO:0000256" key="2">
    <source>
        <dbReference type="ARBA" id="ARBA00008114"/>
    </source>
</evidence>
<dbReference type="SUPFAM" id="SSF160240">
    <property type="entry name" value="Cation efflux protein cytoplasmic domain-like"/>
    <property type="match status" value="1"/>
</dbReference>
<evidence type="ECO:0000256" key="4">
    <source>
        <dbReference type="ARBA" id="ARBA00022692"/>
    </source>
</evidence>
<feature type="transmembrane region" description="Helical" evidence="8">
    <location>
        <begin position="154"/>
        <end position="173"/>
    </location>
</feature>
<evidence type="ECO:0000313" key="11">
    <source>
        <dbReference type="EMBL" id="KPV54948.1"/>
    </source>
</evidence>
<keyword evidence="12" id="KW-1185">Reference proteome</keyword>
<name>A0A0P9DHG7_9CHLR</name>
<feature type="domain" description="Cation efflux protein transmembrane" evidence="9">
    <location>
        <begin position="11"/>
        <end position="204"/>
    </location>
</feature>
<dbReference type="InterPro" id="IPR058533">
    <property type="entry name" value="Cation_efflux_TM"/>
</dbReference>
<dbReference type="GO" id="GO:0005886">
    <property type="term" value="C:plasma membrane"/>
    <property type="evidence" value="ECO:0007669"/>
    <property type="project" value="TreeGrafter"/>
</dbReference>
<dbReference type="Proteomes" id="UP000050509">
    <property type="component" value="Unassembled WGS sequence"/>
</dbReference>
<comment type="subcellular location">
    <subcellularLocation>
        <location evidence="1">Membrane</location>
        <topology evidence="1">Multi-pass membrane protein</topology>
    </subcellularLocation>
</comment>
<reference evidence="11 12" key="1">
    <citation type="submission" date="2015-09" db="EMBL/GenBank/DDBJ databases">
        <title>Draft genome sequence of Kouleothrix aurantiaca JCM 19913.</title>
        <authorList>
            <person name="Hemp J."/>
        </authorList>
    </citation>
    <scope>NUCLEOTIDE SEQUENCE [LARGE SCALE GENOMIC DNA]</scope>
    <source>
        <strain evidence="11 12">COM-B</strain>
    </source>
</reference>
<evidence type="ECO:0000259" key="10">
    <source>
        <dbReference type="Pfam" id="PF16916"/>
    </source>
</evidence>
<dbReference type="PANTHER" id="PTHR43840:SF15">
    <property type="entry name" value="MITOCHONDRIAL METAL TRANSPORTER 1-RELATED"/>
    <property type="match status" value="1"/>
</dbReference>
<gene>
    <name evidence="11" type="ORF">SE17_00605</name>
</gene>
<dbReference type="InterPro" id="IPR002524">
    <property type="entry name" value="Cation_efflux"/>
</dbReference>
<feature type="transmembrane region" description="Helical" evidence="8">
    <location>
        <begin position="77"/>
        <end position="99"/>
    </location>
</feature>
<accession>A0A0P9DHG7</accession>
<feature type="domain" description="Cation efflux protein cytoplasmic" evidence="10">
    <location>
        <begin position="209"/>
        <end position="285"/>
    </location>
</feature>
<dbReference type="Gene3D" id="1.20.1510.10">
    <property type="entry name" value="Cation efflux protein transmembrane domain"/>
    <property type="match status" value="1"/>
</dbReference>
<organism evidence="11 12">
    <name type="scientific">Kouleothrix aurantiaca</name>
    <dbReference type="NCBI Taxonomy" id="186479"/>
    <lineage>
        <taxon>Bacteria</taxon>
        <taxon>Bacillati</taxon>
        <taxon>Chloroflexota</taxon>
        <taxon>Chloroflexia</taxon>
        <taxon>Chloroflexales</taxon>
        <taxon>Roseiflexineae</taxon>
        <taxon>Roseiflexaceae</taxon>
        <taxon>Kouleothrix</taxon>
    </lineage>
</organism>
<dbReference type="SUPFAM" id="SSF161111">
    <property type="entry name" value="Cation efflux protein transmembrane domain-like"/>
    <property type="match status" value="1"/>
</dbReference>
<dbReference type="InterPro" id="IPR027469">
    <property type="entry name" value="Cation_efflux_TMD_sf"/>
</dbReference>
<protein>
    <submittedName>
        <fullName evidence="11">Uncharacterized protein</fullName>
    </submittedName>
</protein>
<keyword evidence="5 8" id="KW-1133">Transmembrane helix</keyword>
<feature type="transmembrane region" description="Helical" evidence="8">
    <location>
        <begin position="9"/>
        <end position="31"/>
    </location>
</feature>
<dbReference type="PANTHER" id="PTHR43840">
    <property type="entry name" value="MITOCHONDRIAL METAL TRANSPORTER 1-RELATED"/>
    <property type="match status" value="1"/>
</dbReference>
<dbReference type="InterPro" id="IPR036837">
    <property type="entry name" value="Cation_efflux_CTD_sf"/>
</dbReference>
<dbReference type="InterPro" id="IPR027470">
    <property type="entry name" value="Cation_efflux_CTD"/>
</dbReference>
<dbReference type="GO" id="GO:0015086">
    <property type="term" value="F:cadmium ion transmembrane transporter activity"/>
    <property type="evidence" value="ECO:0007669"/>
    <property type="project" value="TreeGrafter"/>
</dbReference>
<evidence type="ECO:0000256" key="7">
    <source>
        <dbReference type="SAM" id="MobiDB-lite"/>
    </source>
</evidence>
<evidence type="ECO:0000256" key="6">
    <source>
        <dbReference type="ARBA" id="ARBA00023136"/>
    </source>
</evidence>
<dbReference type="Gene3D" id="3.30.70.1350">
    <property type="entry name" value="Cation efflux protein, cytoplasmic domain"/>
    <property type="match status" value="1"/>
</dbReference>
<dbReference type="GO" id="GO:0015341">
    <property type="term" value="F:zinc efflux antiporter activity"/>
    <property type="evidence" value="ECO:0007669"/>
    <property type="project" value="TreeGrafter"/>
</dbReference>